<name>G3ACR5_9RALS</name>
<dbReference type="AlphaFoldDB" id="G3ACR5"/>
<gene>
    <name evidence="1" type="ORF">RALSY_mp30700</name>
</gene>
<evidence type="ECO:0000313" key="1">
    <source>
        <dbReference type="EMBL" id="CCA87368.1"/>
    </source>
</evidence>
<dbReference type="EMBL" id="FR854092">
    <property type="protein sequence ID" value="CCA87368.1"/>
    <property type="molecule type" value="Genomic_DNA"/>
</dbReference>
<reference evidence="1" key="2">
    <citation type="submission" date="2011-04" db="EMBL/GenBank/DDBJ databases">
        <authorList>
            <person name="Genoscope - CEA"/>
        </authorList>
    </citation>
    <scope>NUCLEOTIDE SEQUENCE</scope>
    <source>
        <strain evidence="1">R24</strain>
    </source>
</reference>
<proteinExistence type="predicted"/>
<accession>G3ACR5</accession>
<organism evidence="1">
    <name type="scientific">Ralstonia syzygii R24</name>
    <dbReference type="NCBI Taxonomy" id="907261"/>
    <lineage>
        <taxon>Bacteria</taxon>
        <taxon>Pseudomonadati</taxon>
        <taxon>Pseudomonadota</taxon>
        <taxon>Betaproteobacteria</taxon>
        <taxon>Burkholderiales</taxon>
        <taxon>Burkholderiaceae</taxon>
        <taxon>Ralstonia</taxon>
        <taxon>Ralstonia solanacearum species complex</taxon>
    </lineage>
</organism>
<protein>
    <submittedName>
        <fullName evidence="1">Uncharacterized protein</fullName>
    </submittedName>
</protein>
<reference evidence="1" key="1">
    <citation type="journal article" date="2011" name="PLoS ONE">
        <title>Ralstonia syzygii, the Blood Disease Bacterium and some Asian R. solanacearum strains form a single genomic species despite divergent lifestyles.</title>
        <authorList>
            <person name="Remenant B."/>
            <person name="de Cambiaire J.C."/>
            <person name="Cellier G."/>
            <person name="Jacobs J.M."/>
            <person name="Mangenot S."/>
            <person name="Barbe V."/>
            <person name="Lajus A."/>
            <person name="Vallenet D."/>
            <person name="Medigue C."/>
            <person name="Fegan M."/>
            <person name="Allen C."/>
            <person name="Prior P."/>
        </authorList>
    </citation>
    <scope>NUCLEOTIDE SEQUENCE</scope>
    <source>
        <strain evidence="1">R24</strain>
    </source>
</reference>
<sequence length="308" mass="33824">MTPAYGVPSVPTECKRLSARFVFAAPGYSGNACWRTYDGIAEDPGVIMQLSRLARAVGLSVMLGLPALPAHAALPDEIQVYTGDINAPGEFGLELHLNTTPSGIGEPGYPGEVTTPHGWRATAEFSYGWSPSLEFGLYIPTSLTRGNTYYVTGPKLRVKWLPVRPEDGVGRFAGINVELAHVARRFDPSQQAMELRPIYGYQDDRWLWSVNPVLDWSLSGPGRSGVPDAAPAFKIARTVATGLRAGVEYYADLGRINRLAPLHAQQHTVYLAFDVDRKPFVFNVGIGRGMTRATDRWTVKWIFEIPFG</sequence>